<dbReference type="InterPro" id="IPR006115">
    <property type="entry name" value="6PGDH_NADP-bd"/>
</dbReference>
<dbReference type="PROSITE" id="PS00895">
    <property type="entry name" value="3_HYDROXYISOBUT_DH"/>
    <property type="match status" value="1"/>
</dbReference>
<keyword evidence="5" id="KW-0560">Oxidoreductase</keyword>
<keyword evidence="6" id="KW-0520">NAD</keyword>
<proteinExistence type="inferred from homology"/>
<comment type="caution">
    <text evidence="11">The sequence shown here is derived from an EMBL/GenBank/DDBJ whole genome shotgun (WGS) entry which is preliminary data.</text>
</comment>
<sequence>MASPANTIAFFGLGVMGYPMALNLRTKMENDKTLLICDVSEDAINRFKKDTEGRGVVESVGNGFEAAQAADVVLSMLPDGPVVEKVYLDESTGVLAGVAAAAKQSPVRKLIVECGTIQSDSIDKVAKATKDLAQTLDNDSVLDFADAPVSGGPMGAQDGTLAFMVGSDKPDTVFPEVKAVLSHMGKADSIFLCGAVGAGTAFKVINNYLSAITSLAASEALNIGVKLGLDPRKLTDVINASGGQCWVTSKSSPVPGVQANVPSSRNYEGGFRIELCKKVLGMGTELAKRAGARTVLDGPTMAAFEEVAADERYKGKDARVVYKWLNESPR</sequence>
<evidence type="ECO:0000256" key="4">
    <source>
        <dbReference type="ARBA" id="ARBA00022456"/>
    </source>
</evidence>
<dbReference type="FunFam" id="1.10.1040.10:FF:000056">
    <property type="entry name" value="3-hydroxyisobutyrate dehydrogenase a"/>
    <property type="match status" value="1"/>
</dbReference>
<evidence type="ECO:0000256" key="6">
    <source>
        <dbReference type="ARBA" id="ARBA00023027"/>
    </source>
</evidence>
<dbReference type="GO" id="GO:0006574">
    <property type="term" value="P:L-valine catabolic process"/>
    <property type="evidence" value="ECO:0007669"/>
    <property type="project" value="TreeGrafter"/>
</dbReference>
<dbReference type="OrthoDB" id="21615at2759"/>
<dbReference type="InterPro" id="IPR013328">
    <property type="entry name" value="6PGD_dom2"/>
</dbReference>
<dbReference type="SUPFAM" id="SSF48179">
    <property type="entry name" value="6-phosphogluconate dehydrogenase C-terminal domain-like"/>
    <property type="match status" value="1"/>
</dbReference>
<dbReference type="PANTHER" id="PTHR22981">
    <property type="entry name" value="3-HYDROXYISOBUTYRATE DEHYDROGENASE-RELATED"/>
    <property type="match status" value="1"/>
</dbReference>
<evidence type="ECO:0000256" key="3">
    <source>
        <dbReference type="ARBA" id="ARBA00012991"/>
    </source>
</evidence>
<feature type="domain" description="6-phosphogluconate dehydrogenase NADP-binding" evidence="9">
    <location>
        <begin position="7"/>
        <end position="190"/>
    </location>
</feature>
<comment type="pathway">
    <text evidence="1">Amino-acid degradation; L-valine degradation.</text>
</comment>
<dbReference type="Proteomes" id="UP000309340">
    <property type="component" value="Unassembled WGS sequence"/>
</dbReference>
<feature type="active site" evidence="8">
    <location>
        <position position="203"/>
    </location>
</feature>
<evidence type="ECO:0000256" key="1">
    <source>
        <dbReference type="ARBA" id="ARBA00005109"/>
    </source>
</evidence>
<reference evidence="11 12" key="1">
    <citation type="submission" date="2017-03" db="EMBL/GenBank/DDBJ databases">
        <title>Genomes of endolithic fungi from Antarctica.</title>
        <authorList>
            <person name="Coleine C."/>
            <person name="Masonjones S."/>
            <person name="Stajich J.E."/>
        </authorList>
    </citation>
    <scope>NUCLEOTIDE SEQUENCE [LARGE SCALE GENOMIC DNA]</scope>
    <source>
        <strain evidence="11 12">CCFEE 5184</strain>
    </source>
</reference>
<dbReference type="STRING" id="329884.A0A4U0W232"/>
<dbReference type="GO" id="GO:0005739">
    <property type="term" value="C:mitochondrion"/>
    <property type="evidence" value="ECO:0007669"/>
    <property type="project" value="TreeGrafter"/>
</dbReference>
<dbReference type="InterPro" id="IPR015815">
    <property type="entry name" value="HIBADH-related"/>
</dbReference>
<comment type="catalytic activity">
    <reaction evidence="7">
        <text>3-hydroxy-2-methylpropanoate + NAD(+) = 2-methyl-3-oxopropanoate + NADH + H(+)</text>
        <dbReference type="Rhea" id="RHEA:17681"/>
        <dbReference type="ChEBI" id="CHEBI:11805"/>
        <dbReference type="ChEBI" id="CHEBI:15378"/>
        <dbReference type="ChEBI" id="CHEBI:57540"/>
        <dbReference type="ChEBI" id="CHEBI:57700"/>
        <dbReference type="ChEBI" id="CHEBI:57945"/>
        <dbReference type="EC" id="1.1.1.31"/>
    </reaction>
</comment>
<dbReference type="AlphaFoldDB" id="A0A4U0W232"/>
<dbReference type="Gene3D" id="3.40.50.720">
    <property type="entry name" value="NAD(P)-binding Rossmann-like Domain"/>
    <property type="match status" value="1"/>
</dbReference>
<protein>
    <recommendedName>
        <fullName evidence="3">3-hydroxyisobutyrate dehydrogenase</fullName>
        <ecNumber evidence="3">1.1.1.31</ecNumber>
    </recommendedName>
</protein>
<dbReference type="InterPro" id="IPR029154">
    <property type="entry name" value="HIBADH-like_NADP-bd"/>
</dbReference>
<evidence type="ECO:0000256" key="8">
    <source>
        <dbReference type="PIRSR" id="PIRSR000103-1"/>
    </source>
</evidence>
<dbReference type="Gene3D" id="1.10.1040.10">
    <property type="entry name" value="N-(1-d-carboxylethyl)-l-norvaline Dehydrogenase, domain 2"/>
    <property type="match status" value="1"/>
</dbReference>
<dbReference type="InterPro" id="IPR008927">
    <property type="entry name" value="6-PGluconate_DH-like_C_sf"/>
</dbReference>
<evidence type="ECO:0000313" key="11">
    <source>
        <dbReference type="EMBL" id="TKA56082.1"/>
    </source>
</evidence>
<gene>
    <name evidence="11" type="ORF">B0A55_11154</name>
</gene>
<keyword evidence="4" id="KW-0101">Branched-chain amino acid catabolism</keyword>
<dbReference type="SUPFAM" id="SSF51735">
    <property type="entry name" value="NAD(P)-binding Rossmann-fold domains"/>
    <property type="match status" value="1"/>
</dbReference>
<dbReference type="Pfam" id="PF14833">
    <property type="entry name" value="NAD_binding_11"/>
    <property type="match status" value="1"/>
</dbReference>
<dbReference type="Pfam" id="PF03446">
    <property type="entry name" value="NAD_binding_2"/>
    <property type="match status" value="1"/>
</dbReference>
<evidence type="ECO:0000259" key="10">
    <source>
        <dbReference type="Pfam" id="PF14833"/>
    </source>
</evidence>
<feature type="domain" description="3-hydroxyisobutyrate dehydrogenase-like NAD-binding" evidence="10">
    <location>
        <begin position="197"/>
        <end position="323"/>
    </location>
</feature>
<evidence type="ECO:0000256" key="2">
    <source>
        <dbReference type="ARBA" id="ARBA00006013"/>
    </source>
</evidence>
<evidence type="ECO:0000256" key="7">
    <source>
        <dbReference type="ARBA" id="ARBA00049197"/>
    </source>
</evidence>
<dbReference type="InterPro" id="IPR002204">
    <property type="entry name" value="3-OH-isobutyrate_DH-rel_CS"/>
</dbReference>
<dbReference type="PIRSF" id="PIRSF000103">
    <property type="entry name" value="HIBADH"/>
    <property type="match status" value="1"/>
</dbReference>
<dbReference type="GO" id="GO:0051287">
    <property type="term" value="F:NAD binding"/>
    <property type="evidence" value="ECO:0007669"/>
    <property type="project" value="InterPro"/>
</dbReference>
<name>A0A4U0W232_9PEZI</name>
<dbReference type="InterPro" id="IPR036291">
    <property type="entry name" value="NAD(P)-bd_dom_sf"/>
</dbReference>
<dbReference type="EMBL" id="NAJQ01001599">
    <property type="protein sequence ID" value="TKA56082.1"/>
    <property type="molecule type" value="Genomic_DNA"/>
</dbReference>
<comment type="similarity">
    <text evidence="2">Belongs to the HIBADH-related family. 3-hydroxyisobutyrate dehydrogenase subfamily.</text>
</comment>
<keyword evidence="12" id="KW-1185">Reference proteome</keyword>
<dbReference type="PANTHER" id="PTHR22981:SF7">
    <property type="entry name" value="3-HYDROXYISOBUTYRATE DEHYDROGENASE, MITOCHONDRIAL"/>
    <property type="match status" value="1"/>
</dbReference>
<dbReference type="EC" id="1.1.1.31" evidence="3"/>
<evidence type="ECO:0000313" key="12">
    <source>
        <dbReference type="Proteomes" id="UP000309340"/>
    </source>
</evidence>
<organism evidence="11 12">
    <name type="scientific">Friedmanniomyces simplex</name>
    <dbReference type="NCBI Taxonomy" id="329884"/>
    <lineage>
        <taxon>Eukaryota</taxon>
        <taxon>Fungi</taxon>
        <taxon>Dikarya</taxon>
        <taxon>Ascomycota</taxon>
        <taxon>Pezizomycotina</taxon>
        <taxon>Dothideomycetes</taxon>
        <taxon>Dothideomycetidae</taxon>
        <taxon>Mycosphaerellales</taxon>
        <taxon>Teratosphaeriaceae</taxon>
        <taxon>Friedmanniomyces</taxon>
    </lineage>
</organism>
<dbReference type="GO" id="GO:0050661">
    <property type="term" value="F:NADP binding"/>
    <property type="evidence" value="ECO:0007669"/>
    <property type="project" value="InterPro"/>
</dbReference>
<evidence type="ECO:0000256" key="5">
    <source>
        <dbReference type="ARBA" id="ARBA00023002"/>
    </source>
</evidence>
<evidence type="ECO:0000259" key="9">
    <source>
        <dbReference type="Pfam" id="PF03446"/>
    </source>
</evidence>
<dbReference type="GO" id="GO:0008442">
    <property type="term" value="F:3-hydroxyisobutyrate dehydrogenase activity"/>
    <property type="evidence" value="ECO:0007669"/>
    <property type="project" value="UniProtKB-EC"/>
</dbReference>
<accession>A0A4U0W232</accession>